<keyword evidence="2 5" id="KW-0210">Decarboxylase</keyword>
<dbReference type="GO" id="GO:0009089">
    <property type="term" value="P:lysine biosynthetic process via diaminopimelate"/>
    <property type="evidence" value="ECO:0007669"/>
    <property type="project" value="UniProtKB-UniRule"/>
</dbReference>
<proteinExistence type="inferred from homology"/>
<dbReference type="STRING" id="1855383.SAMN05216548_106147"/>
<comment type="similarity">
    <text evidence="5">Belongs to the Orn/Lys/Arg decarboxylase class-II family. LysA subfamily.</text>
</comment>
<dbReference type="NCBIfam" id="TIGR01048">
    <property type="entry name" value="lysA"/>
    <property type="match status" value="1"/>
</dbReference>
<feature type="binding site" evidence="5">
    <location>
        <position position="318"/>
    </location>
    <ligand>
        <name>substrate</name>
    </ligand>
</feature>
<organism evidence="11 12">
    <name type="scientific">Faunimonas pinastri</name>
    <dbReference type="NCBI Taxonomy" id="1855383"/>
    <lineage>
        <taxon>Bacteria</taxon>
        <taxon>Pseudomonadati</taxon>
        <taxon>Pseudomonadota</taxon>
        <taxon>Alphaproteobacteria</taxon>
        <taxon>Hyphomicrobiales</taxon>
        <taxon>Afifellaceae</taxon>
        <taxon>Faunimonas</taxon>
    </lineage>
</organism>
<dbReference type="EC" id="4.1.1.20" evidence="5 6"/>
<evidence type="ECO:0000256" key="8">
    <source>
        <dbReference type="RuleBase" id="RU003738"/>
    </source>
</evidence>
<dbReference type="Pfam" id="PF00278">
    <property type="entry name" value="Orn_DAP_Arg_deC"/>
    <property type="match status" value="1"/>
</dbReference>
<keyword evidence="5 8" id="KW-0457">Lysine biosynthesis</keyword>
<dbReference type="InterPro" id="IPR029066">
    <property type="entry name" value="PLP-binding_barrel"/>
</dbReference>
<dbReference type="InterPro" id="IPR000183">
    <property type="entry name" value="Orn/DAP/Arg_de-COase"/>
</dbReference>
<dbReference type="Proteomes" id="UP000199647">
    <property type="component" value="Unassembled WGS sequence"/>
</dbReference>
<evidence type="ECO:0000256" key="1">
    <source>
        <dbReference type="ARBA" id="ARBA00001933"/>
    </source>
</evidence>
<sequence length="429" mass="45899">MHHFAHRNGVLHAEDVPVPEIARAVGTPFYCYSTATLARHFRVFNEAFADLPHLVCYAMKANSNQAVLATLARLGAGADVVSEGELRRALAAGIPADRIMFSGVGKTARELSFALEAGIHCFNVESEPELEHLSALAAGKGVIAPVSLRINPDVDARTHEKISTGRKENKFGIPFARAREVYARAAALPGIRITGIDMHIGSQITDLQPFDDAFSLLADLVIALRADGHGIDHVDLGGGLGIPYRDDEAAPPLPSAYADIVRKHMNAIGCTVVFEPGRLIVGNAGILVTEVLYVKEGEGRTFVIVDAAMNDLIRPTLYEAYHRIGPVEESEASETGAVEIVCDVVGPVCETGDYLARARPMKKPAAGDLLAVYSAGAYGAVQAGTYNSRLLVPEVLVNGSDFAVIRPRGTYEDLIGLDRVPDWLTGTEA</sequence>
<comment type="catalytic activity">
    <reaction evidence="5 8">
        <text>meso-2,6-diaminopimelate + H(+) = L-lysine + CO2</text>
        <dbReference type="Rhea" id="RHEA:15101"/>
        <dbReference type="ChEBI" id="CHEBI:15378"/>
        <dbReference type="ChEBI" id="CHEBI:16526"/>
        <dbReference type="ChEBI" id="CHEBI:32551"/>
        <dbReference type="ChEBI" id="CHEBI:57791"/>
        <dbReference type="EC" id="4.1.1.20"/>
    </reaction>
</comment>
<dbReference type="PRINTS" id="PR01181">
    <property type="entry name" value="DAPDCRBXLASE"/>
</dbReference>
<dbReference type="Gene3D" id="2.40.37.10">
    <property type="entry name" value="Lyase, Ornithine Decarboxylase, Chain A, domain 1"/>
    <property type="match status" value="1"/>
</dbReference>
<dbReference type="InterPro" id="IPR009006">
    <property type="entry name" value="Ala_racemase/Decarboxylase_C"/>
</dbReference>
<feature type="binding site" evidence="5">
    <location>
        <position position="314"/>
    </location>
    <ligand>
        <name>substrate</name>
    </ligand>
</feature>
<dbReference type="InterPro" id="IPR022653">
    <property type="entry name" value="De-COase2_pyr-phos_BS"/>
</dbReference>
<evidence type="ECO:0000256" key="7">
    <source>
        <dbReference type="PIRSR" id="PIRSR600183-50"/>
    </source>
</evidence>
<dbReference type="PANTHER" id="PTHR43727">
    <property type="entry name" value="DIAMINOPIMELATE DECARBOXYLASE"/>
    <property type="match status" value="1"/>
</dbReference>
<dbReference type="CDD" id="cd06828">
    <property type="entry name" value="PLPDE_III_DapDC"/>
    <property type="match status" value="1"/>
</dbReference>
<feature type="binding site" evidence="5">
    <location>
        <position position="350"/>
    </location>
    <ligand>
        <name>substrate</name>
    </ligand>
</feature>
<comment type="subunit">
    <text evidence="5">Homodimer.</text>
</comment>
<evidence type="ECO:0000256" key="4">
    <source>
        <dbReference type="ARBA" id="ARBA00023239"/>
    </source>
</evidence>
<name>A0A1H9HSI8_9HYPH</name>
<comment type="cofactor">
    <cofactor evidence="1 5 7 8">
        <name>pyridoxal 5'-phosphate</name>
        <dbReference type="ChEBI" id="CHEBI:597326"/>
    </cofactor>
</comment>
<dbReference type="HAMAP" id="MF_02120">
    <property type="entry name" value="LysA"/>
    <property type="match status" value="1"/>
</dbReference>
<feature type="modified residue" description="N6-(pyridoxal phosphate)lysine" evidence="5 7">
    <location>
        <position position="60"/>
    </location>
</feature>
<evidence type="ECO:0000256" key="3">
    <source>
        <dbReference type="ARBA" id="ARBA00022898"/>
    </source>
</evidence>
<feature type="domain" description="Orn/DAP/Arg decarboxylase 2 N-terminal" evidence="10">
    <location>
        <begin position="36"/>
        <end position="281"/>
    </location>
</feature>
<dbReference type="Pfam" id="PF02784">
    <property type="entry name" value="Orn_Arg_deC_N"/>
    <property type="match status" value="1"/>
</dbReference>
<dbReference type="SUPFAM" id="SSF51419">
    <property type="entry name" value="PLP-binding barrel"/>
    <property type="match status" value="1"/>
</dbReference>
<dbReference type="InterPro" id="IPR002986">
    <property type="entry name" value="DAP_deCOOHase_LysA"/>
</dbReference>
<feature type="binding site" evidence="5">
    <location>
        <position position="278"/>
    </location>
    <ligand>
        <name>substrate</name>
    </ligand>
</feature>
<keyword evidence="3 5" id="KW-0663">Pyridoxal phosphate</keyword>
<keyword evidence="5" id="KW-0028">Amino-acid biosynthesis</keyword>
<accession>A0A1H9HSI8</accession>
<dbReference type="Gene3D" id="3.20.20.10">
    <property type="entry name" value="Alanine racemase"/>
    <property type="match status" value="1"/>
</dbReference>
<dbReference type="FunFam" id="3.20.20.10:FF:000003">
    <property type="entry name" value="Diaminopimelate decarboxylase"/>
    <property type="match status" value="1"/>
</dbReference>
<dbReference type="GO" id="GO:0008836">
    <property type="term" value="F:diaminopimelate decarboxylase activity"/>
    <property type="evidence" value="ECO:0007669"/>
    <property type="project" value="UniProtKB-UniRule"/>
</dbReference>
<gene>
    <name evidence="5" type="primary">lysA</name>
    <name evidence="11" type="ORF">SAMN05216548_106147</name>
</gene>
<feature type="active site" description="Proton donor" evidence="7">
    <location>
        <position position="349"/>
    </location>
</feature>
<evidence type="ECO:0000259" key="10">
    <source>
        <dbReference type="Pfam" id="PF02784"/>
    </source>
</evidence>
<dbReference type="AlphaFoldDB" id="A0A1H9HSI8"/>
<feature type="binding site" evidence="5">
    <location>
        <begin position="275"/>
        <end position="278"/>
    </location>
    <ligand>
        <name>pyridoxal 5'-phosphate</name>
        <dbReference type="ChEBI" id="CHEBI:597326"/>
    </ligand>
</feature>
<dbReference type="SUPFAM" id="SSF50621">
    <property type="entry name" value="Alanine racemase C-terminal domain-like"/>
    <property type="match status" value="1"/>
</dbReference>
<keyword evidence="12" id="KW-1185">Reference proteome</keyword>
<keyword evidence="4 5" id="KW-0456">Lyase</keyword>
<dbReference type="RefSeq" id="WP_092496500.1">
    <property type="nucleotide sequence ID" value="NZ_FOFG01000006.1"/>
</dbReference>
<evidence type="ECO:0000313" key="11">
    <source>
        <dbReference type="EMBL" id="SEQ65283.1"/>
    </source>
</evidence>
<dbReference type="PANTHER" id="PTHR43727:SF2">
    <property type="entry name" value="GROUP IV DECARBOXYLASE"/>
    <property type="match status" value="1"/>
</dbReference>
<dbReference type="PRINTS" id="PR01179">
    <property type="entry name" value="ODADCRBXLASE"/>
</dbReference>
<feature type="binding site" evidence="5">
    <location>
        <position position="378"/>
    </location>
    <ligand>
        <name>substrate</name>
    </ligand>
</feature>
<feature type="binding site" evidence="5">
    <location>
        <position position="239"/>
    </location>
    <ligand>
        <name>pyridoxal 5'-phosphate</name>
        <dbReference type="ChEBI" id="CHEBI:597326"/>
    </ligand>
</feature>
<dbReference type="PROSITE" id="PS00878">
    <property type="entry name" value="ODR_DC_2_1"/>
    <property type="match status" value="1"/>
</dbReference>
<protein>
    <recommendedName>
        <fullName evidence="5 6">Diaminopimelate decarboxylase</fullName>
        <shortName evidence="5">DAP decarboxylase</shortName>
        <shortName evidence="5">DAPDC</shortName>
        <ecNumber evidence="5 6">4.1.1.20</ecNumber>
    </recommendedName>
</protein>
<feature type="domain" description="Orn/DAP/Arg decarboxylase 2 C-terminal" evidence="9">
    <location>
        <begin position="29"/>
        <end position="376"/>
    </location>
</feature>
<comment type="function">
    <text evidence="5">Specifically catalyzes the decarboxylation of meso-diaminopimelate (meso-DAP) to L-lysine.</text>
</comment>
<dbReference type="InterPro" id="IPR022644">
    <property type="entry name" value="De-COase2_N"/>
</dbReference>
<evidence type="ECO:0000256" key="2">
    <source>
        <dbReference type="ARBA" id="ARBA00022793"/>
    </source>
</evidence>
<comment type="pathway">
    <text evidence="5 8">Amino-acid biosynthesis; L-lysine biosynthesis via DAP pathway; L-lysine from DL-2,6-diaminopimelate: step 1/1.</text>
</comment>
<evidence type="ECO:0000256" key="6">
    <source>
        <dbReference type="NCBIfam" id="TIGR01048"/>
    </source>
</evidence>
<dbReference type="GO" id="GO:0030170">
    <property type="term" value="F:pyridoxal phosphate binding"/>
    <property type="evidence" value="ECO:0007669"/>
    <property type="project" value="UniProtKB-UniRule"/>
</dbReference>
<feature type="binding site" evidence="5">
    <location>
        <position position="378"/>
    </location>
    <ligand>
        <name>pyridoxal 5'-phosphate</name>
        <dbReference type="ChEBI" id="CHEBI:597326"/>
    </ligand>
</feature>
<evidence type="ECO:0000256" key="5">
    <source>
        <dbReference type="HAMAP-Rule" id="MF_02120"/>
    </source>
</evidence>
<dbReference type="InterPro" id="IPR022643">
    <property type="entry name" value="De-COase2_C"/>
</dbReference>
<evidence type="ECO:0000313" key="12">
    <source>
        <dbReference type="Proteomes" id="UP000199647"/>
    </source>
</evidence>
<reference evidence="11 12" key="1">
    <citation type="submission" date="2016-10" db="EMBL/GenBank/DDBJ databases">
        <authorList>
            <person name="de Groot N.N."/>
        </authorList>
    </citation>
    <scope>NUCLEOTIDE SEQUENCE [LARGE SCALE GENOMIC DNA]</scope>
    <source>
        <strain evidence="11 12">A52C2</strain>
    </source>
</reference>
<dbReference type="OrthoDB" id="9802241at2"/>
<dbReference type="UniPathway" id="UPA00034">
    <property type="reaction ID" value="UER00027"/>
</dbReference>
<evidence type="ECO:0000259" key="9">
    <source>
        <dbReference type="Pfam" id="PF00278"/>
    </source>
</evidence>
<dbReference type="EMBL" id="FOFG01000006">
    <property type="protein sequence ID" value="SEQ65283.1"/>
    <property type="molecule type" value="Genomic_DNA"/>
</dbReference>